<evidence type="ECO:0000313" key="3">
    <source>
        <dbReference type="Proteomes" id="UP000652761"/>
    </source>
</evidence>
<reference evidence="2" key="1">
    <citation type="submission" date="2017-07" db="EMBL/GenBank/DDBJ databases">
        <title>Taro Niue Genome Assembly and Annotation.</title>
        <authorList>
            <person name="Atibalentja N."/>
            <person name="Keating K."/>
            <person name="Fields C.J."/>
        </authorList>
    </citation>
    <scope>NUCLEOTIDE SEQUENCE</scope>
    <source>
        <strain evidence="2">Niue_2</strain>
        <tissue evidence="2">Leaf</tissue>
    </source>
</reference>
<comment type="caution">
    <text evidence="2">The sequence shown here is derived from an EMBL/GenBank/DDBJ whole genome shotgun (WGS) entry which is preliminary data.</text>
</comment>
<evidence type="ECO:0000256" key="1">
    <source>
        <dbReference type="SAM" id="Phobius"/>
    </source>
</evidence>
<dbReference type="AlphaFoldDB" id="A0A843VDC0"/>
<sequence>MRRGGPLRSGCWGLKALAGYPFPLSLSSSSLLPLLPAVLRLPLSPLSVSGEEEGRVWCRGVVDLARSEEEVANQREGPHCGSFFVKGRYPGYECARVGSPCERTLELRGKREPCSGVRHEAAAWPGCGVVCVVNFCGGSVSPFAGVETRASGDSRSVSSRYRSSILGCQSVVALACMVLDLAVYPSETSFSLGCSVVPAGMPRVASTLCRTPLVSAGVVFVARSRLVVMALRFPAALADEGLVIPTGPCSRGSPPLLSSARGLSSREHGVRRVAEPVVAPRVVSSSESECCELLYPSVRLPCMIRVRAAGCSCCCDACLVSVVTRHVRAMVALLELDSLAVVFLMWRMLAGKSRCSVCCVASLVECCDTCLWLLSAWCWLVVSSCEVLLEFFSVGSGGSEGLRYAASVGLARAFWRVFPERCLGDSGGVKILPRIALCRSWQRFFQGVLSVRRLLAPLVEVLTKSASCVVPLAVCLAVALASSSCSSFPCFSVARVGLRVPVVQMVASFFAPCVLSQMVVWELLWFSLLVRQSRCFVFCALHGADVMVALLKLLSAFLCTFLVGLWWRVPFGLGSVWPVVPFLTCGSLHMALVWKPMAESPVSSSGDILWLPVRLVSLSDHEEVTEWVSNRLVPTARSVDGCSCVVFGWHFLQFGTNLASLGTGGNVVPFPHAPLPLYACLYGSGRFGMKHLVVCLPTDVAAAVRIATSVEASPCLALRGVEAGARLASRACGLRVPLLAASGGGLVAVVVTTFPHDVSKCSPIALAGTAVIAWPCLVFRGLRWSGRGQTRASGDSRSVSSRYRSSILGCQSVVAPACMVPNLVVYPGSEVVLLVGPRLYGGLRWSCLP</sequence>
<keyword evidence="3" id="KW-1185">Reference proteome</keyword>
<gene>
    <name evidence="2" type="ORF">Taro_022053</name>
</gene>
<feature type="transmembrane region" description="Helical" evidence="1">
    <location>
        <begin position="762"/>
        <end position="782"/>
    </location>
</feature>
<keyword evidence="1" id="KW-1133">Transmembrane helix</keyword>
<accession>A0A843VDC0</accession>
<organism evidence="2 3">
    <name type="scientific">Colocasia esculenta</name>
    <name type="common">Wild taro</name>
    <name type="synonym">Arum esculentum</name>
    <dbReference type="NCBI Taxonomy" id="4460"/>
    <lineage>
        <taxon>Eukaryota</taxon>
        <taxon>Viridiplantae</taxon>
        <taxon>Streptophyta</taxon>
        <taxon>Embryophyta</taxon>
        <taxon>Tracheophyta</taxon>
        <taxon>Spermatophyta</taxon>
        <taxon>Magnoliopsida</taxon>
        <taxon>Liliopsida</taxon>
        <taxon>Araceae</taxon>
        <taxon>Aroideae</taxon>
        <taxon>Colocasieae</taxon>
        <taxon>Colocasia</taxon>
    </lineage>
</organism>
<dbReference type="Proteomes" id="UP000652761">
    <property type="component" value="Unassembled WGS sequence"/>
</dbReference>
<feature type="transmembrane region" description="Helical" evidence="1">
    <location>
        <begin position="536"/>
        <end position="569"/>
    </location>
</feature>
<feature type="transmembrane region" description="Helical" evidence="1">
    <location>
        <begin position="502"/>
        <end position="524"/>
    </location>
</feature>
<protein>
    <submittedName>
        <fullName evidence="2">Uncharacterized protein</fullName>
    </submittedName>
</protein>
<dbReference type="EMBL" id="NMUH01001153">
    <property type="protein sequence ID" value="MQL89479.1"/>
    <property type="molecule type" value="Genomic_DNA"/>
</dbReference>
<evidence type="ECO:0000313" key="2">
    <source>
        <dbReference type="EMBL" id="MQL89479.1"/>
    </source>
</evidence>
<proteinExistence type="predicted"/>
<name>A0A843VDC0_COLES</name>
<feature type="transmembrane region" description="Helical" evidence="1">
    <location>
        <begin position="575"/>
        <end position="594"/>
    </location>
</feature>
<keyword evidence="1" id="KW-0472">Membrane</keyword>
<feature type="transmembrane region" description="Helical" evidence="1">
    <location>
        <begin position="736"/>
        <end position="756"/>
    </location>
</feature>
<keyword evidence="1" id="KW-0812">Transmembrane</keyword>